<feature type="domain" description="PAS" evidence="10">
    <location>
        <begin position="388"/>
        <end position="457"/>
    </location>
</feature>
<dbReference type="STRING" id="890420.SAMN05216226_102201"/>
<feature type="domain" description="PAC" evidence="11">
    <location>
        <begin position="461"/>
        <end position="511"/>
    </location>
</feature>
<keyword evidence="3 6" id="KW-0597">Phosphoprotein</keyword>
<dbReference type="GO" id="GO:0000155">
    <property type="term" value="F:phosphorelay sensor kinase activity"/>
    <property type="evidence" value="ECO:0007669"/>
    <property type="project" value="InterPro"/>
</dbReference>
<dbReference type="InterPro" id="IPR036097">
    <property type="entry name" value="HisK_dim/P_sf"/>
</dbReference>
<dbReference type="SUPFAM" id="SSF55781">
    <property type="entry name" value="GAF domain-like"/>
    <property type="match status" value="2"/>
</dbReference>
<evidence type="ECO:0000313" key="12">
    <source>
        <dbReference type="EMBL" id="SDJ33974.1"/>
    </source>
</evidence>
<dbReference type="SUPFAM" id="SSF52172">
    <property type="entry name" value="CheY-like"/>
    <property type="match status" value="1"/>
</dbReference>
<name>A0A1G8SXS3_9EURY</name>
<evidence type="ECO:0000313" key="13">
    <source>
        <dbReference type="Proteomes" id="UP000198856"/>
    </source>
</evidence>
<dbReference type="AlphaFoldDB" id="A0A1G8SXS3"/>
<dbReference type="InterPro" id="IPR003018">
    <property type="entry name" value="GAF"/>
</dbReference>
<evidence type="ECO:0000256" key="3">
    <source>
        <dbReference type="ARBA" id="ARBA00022553"/>
    </source>
</evidence>
<dbReference type="SMART" id="SM00388">
    <property type="entry name" value="HisKA"/>
    <property type="match status" value="1"/>
</dbReference>
<keyword evidence="4" id="KW-0808">Transferase</keyword>
<sequence>MKNSMSDMSGQITVLHVDDDAGFTDLSETLLEERSKQLQVETATGPEAVLDNISAWEYDCVVSDYDMPEVDGIEFLEAIRAEWSTLPVIVFTGKGSEEVAAEAISAGATDYIQKRGETSQFTVLANRIENVVEQHRARQSAERANQRRQRTLERITDGYVELDDEMVVTEVNEQAERLIGHSREELLGTPYDELSSEGRPETLSEYRDVLDKQEAKTVESESDINPGRWYRERIFPAQDSEGIFVYFRDITERREQKRALEEKTQQLEAILNNVKSAIWMRDSESRFLLINENCREMFGIPSDTDMTGKTPETLFGDRLAGQFKTNDRAPLDAGESVEFEEEVQTKDGNRTFLTRITPLFEDGEVYATVGVATDITAQKRQAREHEESRQLYRTLLDQSPNGVVIVQDETIQFVNDRMCVLTGKDDTELRGQRFTEIIAPEYHELVETRYESRVDGDQPPENYEIEMTAEDGQHRVIDLSASRIQYEGRPAVLATFNDVTEIKRHERQLEALKDEYESVFEHTDETLFLLDEEGDTLKVKRLAEPVVGEDGSTRPDALSEISDAKLKTEYQECVARNRKTTYTEQVSQSGRRTWEVVLTPIAIEGRVDRVVGTARNVTRQRRREELQKRIIDISSELIGTSKEEVDDRIETALARIGEYEGADRSYIFEFTDDGDVMDNTHEWCAPGVDSQQATLQGLDTGDFSWFMPKIVDQQTVTVPDVDDLPPEATHLQQTLDAGKIDAIVTVPLTRHDETIGFIGFDWTDATAPWTDETLGLMEVSAHIIASALTQKETVARREEREETLSALHDAATEIGRAESEAEVYETVTATAERILEFDLVAIDVERDGELIQEAWSLEMNGGDYYESTSLEDDDTFAGRAYNHQEAILVDDLREYDITPADNDYRSVLTIPIGTFGTFQTVSTSVAAFDEYDREFAELLVDHAAVKLRQLTDKDQLREQKEELKEQNERLDAFTSIVSHDLRNPLNTLELSLDLAERTGDTEHFERSYRAISRMDRLLEELLTLAHQGDDLGDLESVSLRQAVEQAWETVETGEAELLLAEDLTLKADRVRLMQLLENLISNAVEHGTTATSPEYSTVCITVGTLDGGFYVADDGPGVPAGEDIFEMGYSTAEDGTGFGLAIVEEIVDAHGWAIRVTESDGGGARFEITGVKA</sequence>
<evidence type="ECO:0000259" key="10">
    <source>
        <dbReference type="PROSITE" id="PS50112"/>
    </source>
</evidence>
<dbReference type="SMART" id="SM00086">
    <property type="entry name" value="PAC"/>
    <property type="match status" value="3"/>
</dbReference>
<evidence type="ECO:0000256" key="5">
    <source>
        <dbReference type="ARBA" id="ARBA00022777"/>
    </source>
</evidence>
<dbReference type="SUPFAM" id="SSF55785">
    <property type="entry name" value="PYP-like sensor domain (PAS domain)"/>
    <property type="match status" value="4"/>
</dbReference>
<dbReference type="Gene3D" id="3.30.565.10">
    <property type="entry name" value="Histidine kinase-like ATPase, C-terminal domain"/>
    <property type="match status" value="1"/>
</dbReference>
<dbReference type="PANTHER" id="PTHR43304">
    <property type="entry name" value="PHYTOCHROME-LIKE PROTEIN CPH1"/>
    <property type="match status" value="1"/>
</dbReference>
<dbReference type="PROSITE" id="PS50110">
    <property type="entry name" value="RESPONSE_REGULATORY"/>
    <property type="match status" value="1"/>
</dbReference>
<dbReference type="Pfam" id="PF01590">
    <property type="entry name" value="GAF"/>
    <property type="match status" value="1"/>
</dbReference>
<evidence type="ECO:0000256" key="7">
    <source>
        <dbReference type="SAM" id="Coils"/>
    </source>
</evidence>
<keyword evidence="5" id="KW-0418">Kinase</keyword>
<feature type="coiled-coil region" evidence="7">
    <location>
        <begin position="250"/>
        <end position="277"/>
    </location>
</feature>
<evidence type="ECO:0000256" key="1">
    <source>
        <dbReference type="ARBA" id="ARBA00000085"/>
    </source>
</evidence>
<dbReference type="InterPro" id="IPR013656">
    <property type="entry name" value="PAS_4"/>
</dbReference>
<dbReference type="SMART" id="SM00448">
    <property type="entry name" value="REC"/>
    <property type="match status" value="1"/>
</dbReference>
<reference evidence="12 13" key="1">
    <citation type="submission" date="2016-10" db="EMBL/GenBank/DDBJ databases">
        <authorList>
            <person name="de Groot N.N."/>
        </authorList>
    </citation>
    <scope>NUCLEOTIDE SEQUENCE [LARGE SCALE GENOMIC DNA]</scope>
    <source>
        <strain evidence="12 13">IBRC-M10015</strain>
    </source>
</reference>
<dbReference type="Pfam" id="PF02518">
    <property type="entry name" value="HATPase_c"/>
    <property type="match status" value="1"/>
</dbReference>
<dbReference type="InterPro" id="IPR001610">
    <property type="entry name" value="PAC"/>
</dbReference>
<comment type="catalytic activity">
    <reaction evidence="1">
        <text>ATP + protein L-histidine = ADP + protein N-phospho-L-histidine.</text>
        <dbReference type="EC" id="2.7.13.3"/>
    </reaction>
</comment>
<dbReference type="CDD" id="cd00130">
    <property type="entry name" value="PAS"/>
    <property type="match status" value="3"/>
</dbReference>
<evidence type="ECO:0000256" key="6">
    <source>
        <dbReference type="PROSITE-ProRule" id="PRU00169"/>
    </source>
</evidence>
<dbReference type="InterPro" id="IPR035965">
    <property type="entry name" value="PAS-like_dom_sf"/>
</dbReference>
<feature type="domain" description="PAC" evidence="11">
    <location>
        <begin position="337"/>
        <end position="387"/>
    </location>
</feature>
<dbReference type="Pfam" id="PF00512">
    <property type="entry name" value="HisKA"/>
    <property type="match status" value="1"/>
</dbReference>
<dbReference type="InterPro" id="IPR036890">
    <property type="entry name" value="HATPase_C_sf"/>
</dbReference>
<keyword evidence="7" id="KW-0175">Coiled coil</keyword>
<feature type="domain" description="Response regulatory" evidence="9">
    <location>
        <begin position="13"/>
        <end position="129"/>
    </location>
</feature>
<dbReference type="SMART" id="SM00387">
    <property type="entry name" value="HATPase_c"/>
    <property type="match status" value="1"/>
</dbReference>
<dbReference type="SMART" id="SM00065">
    <property type="entry name" value="GAF"/>
    <property type="match status" value="2"/>
</dbReference>
<dbReference type="Pfam" id="PF00989">
    <property type="entry name" value="PAS"/>
    <property type="match status" value="1"/>
</dbReference>
<dbReference type="PANTHER" id="PTHR43304:SF1">
    <property type="entry name" value="PAC DOMAIN-CONTAINING PROTEIN"/>
    <property type="match status" value="1"/>
</dbReference>
<dbReference type="EMBL" id="FNFC01000002">
    <property type="protein sequence ID" value="SDJ33974.1"/>
    <property type="molecule type" value="Genomic_DNA"/>
</dbReference>
<dbReference type="CDD" id="cd00082">
    <property type="entry name" value="HisKA"/>
    <property type="match status" value="1"/>
</dbReference>
<dbReference type="Proteomes" id="UP000198856">
    <property type="component" value="Unassembled WGS sequence"/>
</dbReference>
<dbReference type="InterPro" id="IPR029016">
    <property type="entry name" value="GAF-like_dom_sf"/>
</dbReference>
<feature type="coiled-coil region" evidence="7">
    <location>
        <begin position="946"/>
        <end position="976"/>
    </location>
</feature>
<evidence type="ECO:0000259" key="9">
    <source>
        <dbReference type="PROSITE" id="PS50110"/>
    </source>
</evidence>
<proteinExistence type="predicted"/>
<dbReference type="EC" id="2.7.13.3" evidence="2"/>
<dbReference type="InterPro" id="IPR052162">
    <property type="entry name" value="Sensor_kinase/Photoreceptor"/>
</dbReference>
<evidence type="ECO:0000256" key="4">
    <source>
        <dbReference type="ARBA" id="ARBA00022679"/>
    </source>
</evidence>
<dbReference type="Gene3D" id="1.10.287.130">
    <property type="match status" value="1"/>
</dbReference>
<dbReference type="Pfam" id="PF08448">
    <property type="entry name" value="PAS_4"/>
    <property type="match status" value="2"/>
</dbReference>
<feature type="domain" description="PAS" evidence="10">
    <location>
        <begin position="263"/>
        <end position="303"/>
    </location>
</feature>
<dbReference type="SUPFAM" id="SSF47384">
    <property type="entry name" value="Homodimeric domain of signal transducing histidine kinase"/>
    <property type="match status" value="1"/>
</dbReference>
<dbReference type="CDD" id="cd00156">
    <property type="entry name" value="REC"/>
    <property type="match status" value="1"/>
</dbReference>
<dbReference type="InterPro" id="IPR011006">
    <property type="entry name" value="CheY-like_superfamily"/>
</dbReference>
<dbReference type="Pfam" id="PF00072">
    <property type="entry name" value="Response_reg"/>
    <property type="match status" value="1"/>
</dbReference>
<dbReference type="InterPro" id="IPR003594">
    <property type="entry name" value="HATPase_dom"/>
</dbReference>
<accession>A0A1G8SXS3</accession>
<evidence type="ECO:0000259" key="8">
    <source>
        <dbReference type="PROSITE" id="PS50109"/>
    </source>
</evidence>
<dbReference type="InterPro" id="IPR005467">
    <property type="entry name" value="His_kinase_dom"/>
</dbReference>
<dbReference type="InterPro" id="IPR003661">
    <property type="entry name" value="HisK_dim/P_dom"/>
</dbReference>
<dbReference type="PROSITE" id="PS50109">
    <property type="entry name" value="HIS_KIN"/>
    <property type="match status" value="1"/>
</dbReference>
<dbReference type="PROSITE" id="PS50113">
    <property type="entry name" value="PAC"/>
    <property type="match status" value="2"/>
</dbReference>
<gene>
    <name evidence="12" type="ORF">SAMN05216226_102201</name>
</gene>
<feature type="domain" description="PAS" evidence="10">
    <location>
        <begin position="144"/>
        <end position="213"/>
    </location>
</feature>
<dbReference type="SMART" id="SM00091">
    <property type="entry name" value="PAS"/>
    <property type="match status" value="4"/>
</dbReference>
<dbReference type="InterPro" id="IPR000700">
    <property type="entry name" value="PAS-assoc_C"/>
</dbReference>
<dbReference type="Pfam" id="PF13185">
    <property type="entry name" value="GAF_2"/>
    <property type="match status" value="1"/>
</dbReference>
<organism evidence="12 13">
    <name type="scientific">Halovenus aranensis</name>
    <dbReference type="NCBI Taxonomy" id="890420"/>
    <lineage>
        <taxon>Archaea</taxon>
        <taxon>Methanobacteriati</taxon>
        <taxon>Methanobacteriota</taxon>
        <taxon>Stenosarchaea group</taxon>
        <taxon>Halobacteria</taxon>
        <taxon>Halobacteriales</taxon>
        <taxon>Haloarculaceae</taxon>
        <taxon>Halovenus</taxon>
    </lineage>
</organism>
<feature type="domain" description="Histidine kinase" evidence="8">
    <location>
        <begin position="976"/>
        <end position="1173"/>
    </location>
</feature>
<keyword evidence="13" id="KW-1185">Reference proteome</keyword>
<dbReference type="NCBIfam" id="TIGR00229">
    <property type="entry name" value="sensory_box"/>
    <property type="match status" value="3"/>
</dbReference>
<dbReference type="Gene3D" id="3.30.450.40">
    <property type="match status" value="2"/>
</dbReference>
<feature type="modified residue" description="4-aspartylphosphate" evidence="6">
    <location>
        <position position="64"/>
    </location>
</feature>
<dbReference type="SUPFAM" id="SSF55874">
    <property type="entry name" value="ATPase domain of HSP90 chaperone/DNA topoisomerase II/histidine kinase"/>
    <property type="match status" value="1"/>
</dbReference>
<dbReference type="PROSITE" id="PS50112">
    <property type="entry name" value="PAS"/>
    <property type="match status" value="3"/>
</dbReference>
<dbReference type="InterPro" id="IPR000014">
    <property type="entry name" value="PAS"/>
</dbReference>
<evidence type="ECO:0000259" key="11">
    <source>
        <dbReference type="PROSITE" id="PS50113"/>
    </source>
</evidence>
<protein>
    <recommendedName>
        <fullName evidence="2">histidine kinase</fullName>
        <ecNumber evidence="2">2.7.13.3</ecNumber>
    </recommendedName>
</protein>
<dbReference type="InterPro" id="IPR001789">
    <property type="entry name" value="Sig_transdc_resp-reg_receiver"/>
</dbReference>
<evidence type="ECO:0000256" key="2">
    <source>
        <dbReference type="ARBA" id="ARBA00012438"/>
    </source>
</evidence>
<dbReference type="InterPro" id="IPR013767">
    <property type="entry name" value="PAS_fold"/>
</dbReference>
<dbReference type="Gene3D" id="3.30.450.20">
    <property type="entry name" value="PAS domain"/>
    <property type="match status" value="4"/>
</dbReference>
<dbReference type="Gene3D" id="3.40.50.2300">
    <property type="match status" value="1"/>
</dbReference>